<gene>
    <name evidence="1" type="ORF">MicloDRAFT_00019540</name>
</gene>
<dbReference type="STRING" id="864069.MicloDRAFT_00019540"/>
<reference evidence="1 2" key="1">
    <citation type="submission" date="2012-02" db="EMBL/GenBank/DDBJ databases">
        <title>Improved High-Quality Draft sequence of Microvirga sp. WSM3557.</title>
        <authorList>
            <consortium name="US DOE Joint Genome Institute"/>
            <person name="Lucas S."/>
            <person name="Han J."/>
            <person name="Lapidus A."/>
            <person name="Cheng J.-F."/>
            <person name="Goodwin L."/>
            <person name="Pitluck S."/>
            <person name="Peters L."/>
            <person name="Zhang X."/>
            <person name="Detter J.C."/>
            <person name="Han C."/>
            <person name="Tapia R."/>
            <person name="Land M."/>
            <person name="Hauser L."/>
            <person name="Kyrpides N."/>
            <person name="Ivanova N."/>
            <person name="Pagani I."/>
            <person name="Brau L."/>
            <person name="Yates R."/>
            <person name="O'Hara G."/>
            <person name="Rui T."/>
            <person name="Howieson J."/>
            <person name="Reeve W."/>
            <person name="Woyke T."/>
        </authorList>
    </citation>
    <scope>NUCLEOTIDE SEQUENCE [LARGE SCALE GENOMIC DNA]</scope>
    <source>
        <strain evidence="1 2">WSM3557</strain>
    </source>
</reference>
<dbReference type="AlphaFoldDB" id="I4YZT4"/>
<sequence>MIAAPFSYLLCETDSGFACHVPDVHHVITGLVATQPSRWSDDQRFMGSSERAQ</sequence>
<dbReference type="Proteomes" id="UP000003947">
    <property type="component" value="Unassembled WGS sequence"/>
</dbReference>
<evidence type="ECO:0000313" key="1">
    <source>
        <dbReference type="EMBL" id="EIM29476.1"/>
    </source>
</evidence>
<proteinExistence type="predicted"/>
<dbReference type="HOGENOM" id="CLU_3063502_0_0_5"/>
<protein>
    <submittedName>
        <fullName evidence="1">Uncharacterized protein</fullName>
    </submittedName>
</protein>
<accession>I4YZT4</accession>
<dbReference type="EMBL" id="JH660641">
    <property type="protein sequence ID" value="EIM29476.1"/>
    <property type="molecule type" value="Genomic_DNA"/>
</dbReference>
<organism evidence="1 2">
    <name type="scientific">Microvirga lotononidis</name>
    <dbReference type="NCBI Taxonomy" id="864069"/>
    <lineage>
        <taxon>Bacteria</taxon>
        <taxon>Pseudomonadati</taxon>
        <taxon>Pseudomonadota</taxon>
        <taxon>Alphaproteobacteria</taxon>
        <taxon>Hyphomicrobiales</taxon>
        <taxon>Methylobacteriaceae</taxon>
        <taxon>Microvirga</taxon>
    </lineage>
</organism>
<evidence type="ECO:0000313" key="2">
    <source>
        <dbReference type="Proteomes" id="UP000003947"/>
    </source>
</evidence>
<dbReference type="PATRIC" id="fig|864069.3.peg.2145"/>
<keyword evidence="2" id="KW-1185">Reference proteome</keyword>
<name>I4YZT4_9HYPH</name>